<dbReference type="Proteomes" id="UP000807825">
    <property type="component" value="Unassembled WGS sequence"/>
</dbReference>
<reference evidence="3" key="1">
    <citation type="submission" date="2020-07" db="EMBL/GenBank/DDBJ databases">
        <title>Huge and variable diversity of episymbiotic CPR bacteria and DPANN archaea in groundwater ecosystems.</title>
        <authorList>
            <person name="He C.Y."/>
            <person name="Keren R."/>
            <person name="Whittaker M."/>
            <person name="Farag I.F."/>
            <person name="Doudna J."/>
            <person name="Cate J.H.D."/>
            <person name="Banfield J.F."/>
        </authorList>
    </citation>
    <scope>NUCLEOTIDE SEQUENCE</scope>
    <source>
        <strain evidence="3">NC_groundwater_1664_Pr3_B-0.1um_52_9</strain>
    </source>
</reference>
<feature type="compositionally biased region" description="Basic and acidic residues" evidence="1">
    <location>
        <begin position="102"/>
        <end position="112"/>
    </location>
</feature>
<dbReference type="EMBL" id="JACRDE010000093">
    <property type="protein sequence ID" value="MBI5248460.1"/>
    <property type="molecule type" value="Genomic_DNA"/>
</dbReference>
<dbReference type="InterPro" id="IPR011009">
    <property type="entry name" value="Kinase-like_dom_sf"/>
</dbReference>
<dbReference type="PANTHER" id="PTHR44329">
    <property type="entry name" value="SERINE/THREONINE-PROTEIN KINASE TNNI3K-RELATED"/>
    <property type="match status" value="1"/>
</dbReference>
<comment type="caution">
    <text evidence="3">The sequence shown here is derived from an EMBL/GenBank/DDBJ whole genome shotgun (WGS) entry which is preliminary data.</text>
</comment>
<dbReference type="Gene3D" id="1.10.510.10">
    <property type="entry name" value="Transferase(Phosphotransferase) domain 1"/>
    <property type="match status" value="1"/>
</dbReference>
<accession>A0A9D6Z273</accession>
<name>A0A9D6Z273_9BACT</name>
<sequence length="475" mass="53651">MTVKLDIQEFVKDYCTGVRDKDLLVKHHINPKELMAIVRKLINDGLISKEQYFDRNRMIQELESREEKNFLKSLYHCPVCSHIQPSPFTVCPACGTDVAREEERDQESREQEPLSAQNLQQSTDRDADLIVIDGNTAEPDSPKPVPQVPLEAAVETVPASQPSEELLLPPDLEALIECPLVSVSPIGESSMDVVSGSYDIVEAISHDHGSSIFKALDSSGQGPDLNVKLFHIDSLPEESVAELLNRVLMYQSAMRDQNILKVLGSAVVDGREALIYEHMPSNLESLVRDHPEGIPFDLLMEILPQILNSVGYSHMHRGTDGVARRLPHMCLRPAKFLFDPDTRIVKLDECGLWKSIVEVCGFKRHMWEEPNVSLATLAPECFVLNGKFVNAFFADIYALGVTLYRVATGKWPFVCPGMEEYHFAHLRTFPVPPRVHRWQIPGWLDRMILKCLEKEPPRRWRSATQMELAIGKGLE</sequence>
<dbReference type="GO" id="GO:0004674">
    <property type="term" value="F:protein serine/threonine kinase activity"/>
    <property type="evidence" value="ECO:0007669"/>
    <property type="project" value="TreeGrafter"/>
</dbReference>
<organism evidence="3 4">
    <name type="scientific">Desulfomonile tiedjei</name>
    <dbReference type="NCBI Taxonomy" id="2358"/>
    <lineage>
        <taxon>Bacteria</taxon>
        <taxon>Pseudomonadati</taxon>
        <taxon>Thermodesulfobacteriota</taxon>
        <taxon>Desulfomonilia</taxon>
        <taxon>Desulfomonilales</taxon>
        <taxon>Desulfomonilaceae</taxon>
        <taxon>Desulfomonile</taxon>
    </lineage>
</organism>
<dbReference type="PROSITE" id="PS50011">
    <property type="entry name" value="PROTEIN_KINASE_DOM"/>
    <property type="match status" value="1"/>
</dbReference>
<keyword evidence="3" id="KW-0418">Kinase</keyword>
<evidence type="ECO:0000313" key="3">
    <source>
        <dbReference type="EMBL" id="MBI5248460.1"/>
    </source>
</evidence>
<dbReference type="GO" id="GO:0005524">
    <property type="term" value="F:ATP binding"/>
    <property type="evidence" value="ECO:0007669"/>
    <property type="project" value="InterPro"/>
</dbReference>
<protein>
    <submittedName>
        <fullName evidence="3">Protein kinase</fullName>
    </submittedName>
</protein>
<evidence type="ECO:0000313" key="4">
    <source>
        <dbReference type="Proteomes" id="UP000807825"/>
    </source>
</evidence>
<gene>
    <name evidence="3" type="ORF">HY912_03100</name>
</gene>
<dbReference type="Pfam" id="PF00069">
    <property type="entry name" value="Pkinase"/>
    <property type="match status" value="1"/>
</dbReference>
<dbReference type="SMART" id="SM00220">
    <property type="entry name" value="S_TKc"/>
    <property type="match status" value="1"/>
</dbReference>
<keyword evidence="3" id="KW-0808">Transferase</keyword>
<feature type="region of interest" description="Disordered" evidence="1">
    <location>
        <begin position="102"/>
        <end position="126"/>
    </location>
</feature>
<evidence type="ECO:0000256" key="1">
    <source>
        <dbReference type="SAM" id="MobiDB-lite"/>
    </source>
</evidence>
<dbReference type="InterPro" id="IPR000719">
    <property type="entry name" value="Prot_kinase_dom"/>
</dbReference>
<dbReference type="SUPFAM" id="SSF56112">
    <property type="entry name" value="Protein kinase-like (PK-like)"/>
    <property type="match status" value="1"/>
</dbReference>
<proteinExistence type="predicted"/>
<evidence type="ECO:0000259" key="2">
    <source>
        <dbReference type="PROSITE" id="PS50011"/>
    </source>
</evidence>
<feature type="domain" description="Protein kinase" evidence="2">
    <location>
        <begin position="198"/>
        <end position="475"/>
    </location>
</feature>
<dbReference type="AlphaFoldDB" id="A0A9D6Z273"/>
<dbReference type="InterPro" id="IPR051681">
    <property type="entry name" value="Ser/Thr_Kinases-Pseudokinases"/>
</dbReference>